<evidence type="ECO:0000313" key="2">
    <source>
        <dbReference type="Proteomes" id="UP001223586"/>
    </source>
</evidence>
<proteinExistence type="predicted"/>
<accession>A0ABT9WWQ7</accession>
<dbReference type="EMBL" id="JAUSTT010000026">
    <property type="protein sequence ID" value="MDQ0177731.1"/>
    <property type="molecule type" value="Genomic_DNA"/>
</dbReference>
<dbReference type="Proteomes" id="UP001223586">
    <property type="component" value="Unassembled WGS sequence"/>
</dbReference>
<organism evidence="1 2">
    <name type="scientific">Bacillus chungangensis</name>
    <dbReference type="NCBI Taxonomy" id="587633"/>
    <lineage>
        <taxon>Bacteria</taxon>
        <taxon>Bacillati</taxon>
        <taxon>Bacillota</taxon>
        <taxon>Bacilli</taxon>
        <taxon>Bacillales</taxon>
        <taxon>Bacillaceae</taxon>
        <taxon>Bacillus</taxon>
    </lineage>
</organism>
<dbReference type="RefSeq" id="WP_307231983.1">
    <property type="nucleotide sequence ID" value="NZ_JAUSTT010000026.1"/>
</dbReference>
<name>A0ABT9WWQ7_9BACI</name>
<keyword evidence="2" id="KW-1185">Reference proteome</keyword>
<comment type="caution">
    <text evidence="1">The sequence shown here is derived from an EMBL/GenBank/DDBJ whole genome shotgun (WGS) entry which is preliminary data.</text>
</comment>
<reference evidence="1 2" key="1">
    <citation type="submission" date="2023-07" db="EMBL/GenBank/DDBJ databases">
        <title>Genomic Encyclopedia of Type Strains, Phase IV (KMG-IV): sequencing the most valuable type-strain genomes for metagenomic binning, comparative biology and taxonomic classification.</title>
        <authorList>
            <person name="Goeker M."/>
        </authorList>
    </citation>
    <scope>NUCLEOTIDE SEQUENCE [LARGE SCALE GENOMIC DNA]</scope>
    <source>
        <strain evidence="1 2">DSM 23837</strain>
    </source>
</reference>
<sequence>MYDREKIVEFPSHSIEVRRESPIQIPIKINRPKTVSKLIEITSNPVKEMGGKTLQKATIDQNRYSFLEYIDVGVRDDFETGDNPFGLKNMVRTRELSKTGAYSARTKRITHRQTITETIKLSLKSKMRLSFDYTVSSEKGWDHFRGFLNGQSIFSISGTVSWSTFTRELDKGNYELKFTYSKDGSVSRGLDGGFIDNLSLNFVSGVKYLIESDGVALTYTDKWEEAGEIENIEQTGMNSLKHIPLDAYKELGQEINIVYLSYRTMPLFIKAKEHLPFRYTIELLDNVIQGWSQEVDSNQQVDVLVFSSDLFQTNRADLQVNLEIGGNIYTESIELFINSHPPDVSIDVKGFNVKVTIEDQDQDLVKYKIMLNKKNIFPLSGGFSEYMEPPIYYDKTITSRDINIGSSNEISVISKDYHGEVGESHVTFEGKYVGLMFSDENGEYYSTDLGQVLMYLQMRPKMIAGSSTLIEKIRLTNTYEFPVTNIRLYSSQNIADSSILFSKTKTPFTANKELNFFDVTLNSDEYIDFFVRVSSTHKARSGGEFNIIVDAEGV</sequence>
<protein>
    <submittedName>
        <fullName evidence="1">Uncharacterized protein</fullName>
    </submittedName>
</protein>
<gene>
    <name evidence="1" type="ORF">J2S08_003612</name>
</gene>
<evidence type="ECO:0000313" key="1">
    <source>
        <dbReference type="EMBL" id="MDQ0177731.1"/>
    </source>
</evidence>